<evidence type="ECO:0000313" key="3">
    <source>
        <dbReference type="EMBL" id="GFR17809.1"/>
    </source>
</evidence>
<dbReference type="EMBL" id="BMAO01007687">
    <property type="protein sequence ID" value="GFR17809.1"/>
    <property type="molecule type" value="Genomic_DNA"/>
</dbReference>
<organism evidence="3 4">
    <name type="scientific">Trichonephila clavata</name>
    <name type="common">Joro spider</name>
    <name type="synonym">Nephila clavata</name>
    <dbReference type="NCBI Taxonomy" id="2740835"/>
    <lineage>
        <taxon>Eukaryota</taxon>
        <taxon>Metazoa</taxon>
        <taxon>Ecdysozoa</taxon>
        <taxon>Arthropoda</taxon>
        <taxon>Chelicerata</taxon>
        <taxon>Arachnida</taxon>
        <taxon>Araneae</taxon>
        <taxon>Araneomorphae</taxon>
        <taxon>Entelegynae</taxon>
        <taxon>Araneoidea</taxon>
        <taxon>Nephilidae</taxon>
        <taxon>Trichonephila</taxon>
    </lineage>
</organism>
<keyword evidence="4" id="KW-1185">Reference proteome</keyword>
<dbReference type="InterPro" id="IPR010909">
    <property type="entry name" value="PLAC"/>
</dbReference>
<gene>
    <name evidence="3" type="primary">NCL1_50368</name>
    <name evidence="3" type="ORF">TNCT_540611</name>
</gene>
<evidence type="ECO:0000313" key="4">
    <source>
        <dbReference type="Proteomes" id="UP000887116"/>
    </source>
</evidence>
<evidence type="ECO:0000259" key="2">
    <source>
        <dbReference type="PROSITE" id="PS50900"/>
    </source>
</evidence>
<evidence type="ECO:0000256" key="1">
    <source>
        <dbReference type="ARBA" id="ARBA00022729"/>
    </source>
</evidence>
<dbReference type="AlphaFoldDB" id="A0A8X6I9A5"/>
<name>A0A8X6I9A5_TRICU</name>
<proteinExistence type="predicted"/>
<dbReference type="Pfam" id="PF19030">
    <property type="entry name" value="TSP1_ADAMTS"/>
    <property type="match status" value="1"/>
</dbReference>
<protein>
    <submittedName>
        <fullName evidence="3">ADAMTS-like protein 1</fullName>
    </submittedName>
</protein>
<keyword evidence="1" id="KW-0732">Signal</keyword>
<comment type="caution">
    <text evidence="3">The sequence shown here is derived from an EMBL/GenBank/DDBJ whole genome shotgun (WGS) entry which is preliminary data.</text>
</comment>
<accession>A0A8X6I9A5</accession>
<feature type="domain" description="PLAC" evidence="2">
    <location>
        <begin position="43"/>
        <end position="88"/>
    </location>
</feature>
<dbReference type="PROSITE" id="PS50900">
    <property type="entry name" value="PLAC"/>
    <property type="match status" value="1"/>
</dbReference>
<dbReference type="OrthoDB" id="5948003at2759"/>
<sequence length="88" mass="9639">CTATCGNKGFRSRRVQCVWHGTEEVAPPSACKGSPSPSTMPYGRNPCKDEDEEDCYDLSTYCDVVKGTKLCEASQFRLQCCASCGMQK</sequence>
<dbReference type="Proteomes" id="UP000887116">
    <property type="component" value="Unassembled WGS sequence"/>
</dbReference>
<feature type="non-terminal residue" evidence="3">
    <location>
        <position position="1"/>
    </location>
</feature>
<reference evidence="3" key="1">
    <citation type="submission" date="2020-07" db="EMBL/GenBank/DDBJ databases">
        <title>Multicomponent nature underlies the extraordinary mechanical properties of spider dragline silk.</title>
        <authorList>
            <person name="Kono N."/>
            <person name="Nakamura H."/>
            <person name="Mori M."/>
            <person name="Yoshida Y."/>
            <person name="Ohtoshi R."/>
            <person name="Malay A.D."/>
            <person name="Moran D.A.P."/>
            <person name="Tomita M."/>
            <person name="Numata K."/>
            <person name="Arakawa K."/>
        </authorList>
    </citation>
    <scope>NUCLEOTIDE SEQUENCE</scope>
</reference>
<dbReference type="Pfam" id="PF08686">
    <property type="entry name" value="PLAC"/>
    <property type="match status" value="1"/>
</dbReference>